<keyword evidence="5" id="KW-0539">Nucleus</keyword>
<keyword evidence="3" id="KW-0805">Transcription regulation</keyword>
<keyword evidence="7" id="KW-1185">Reference proteome</keyword>
<organism evidence="6 7">
    <name type="scientific">Oikopleura dioica</name>
    <name type="common">Tunicate</name>
    <dbReference type="NCBI Taxonomy" id="34765"/>
    <lineage>
        <taxon>Eukaryota</taxon>
        <taxon>Metazoa</taxon>
        <taxon>Chordata</taxon>
        <taxon>Tunicata</taxon>
        <taxon>Appendicularia</taxon>
        <taxon>Copelata</taxon>
        <taxon>Oikopleuridae</taxon>
        <taxon>Oikopleura</taxon>
    </lineage>
</organism>
<dbReference type="Pfam" id="PF11571">
    <property type="entry name" value="Med27"/>
    <property type="match status" value="1"/>
</dbReference>
<reference evidence="6 7" key="1">
    <citation type="submission" date="2021-04" db="EMBL/GenBank/DDBJ databases">
        <authorList>
            <person name="Bliznina A."/>
        </authorList>
    </citation>
    <scope>NUCLEOTIDE SEQUENCE [LARGE SCALE GENOMIC DNA]</scope>
</reference>
<evidence type="ECO:0000313" key="6">
    <source>
        <dbReference type="EMBL" id="CAG5113833.1"/>
    </source>
</evidence>
<dbReference type="PANTHER" id="PTHR13130">
    <property type="entry name" value="34 KDA TRANSCRIPTIONAL CO-ACTIVATOR-RELATED"/>
    <property type="match status" value="1"/>
</dbReference>
<evidence type="ECO:0000256" key="3">
    <source>
        <dbReference type="ARBA" id="ARBA00023015"/>
    </source>
</evidence>
<dbReference type="InterPro" id="IPR021627">
    <property type="entry name" value="Mediator_Med27"/>
</dbReference>
<comment type="subcellular location">
    <subcellularLocation>
        <location evidence="1">Nucleus</location>
    </subcellularLocation>
</comment>
<evidence type="ECO:0000256" key="1">
    <source>
        <dbReference type="ARBA" id="ARBA00004123"/>
    </source>
</evidence>
<evidence type="ECO:0000256" key="5">
    <source>
        <dbReference type="ARBA" id="ARBA00023242"/>
    </source>
</evidence>
<evidence type="ECO:0000313" key="7">
    <source>
        <dbReference type="Proteomes" id="UP001158576"/>
    </source>
</evidence>
<gene>
    <name evidence="6" type="ORF">OKIOD_LOCUS16688</name>
</gene>
<evidence type="ECO:0000256" key="4">
    <source>
        <dbReference type="ARBA" id="ARBA00023163"/>
    </source>
</evidence>
<keyword evidence="4" id="KW-0804">Transcription</keyword>
<proteinExistence type="inferred from homology"/>
<accession>A0ABN7TE16</accession>
<evidence type="ECO:0000256" key="2">
    <source>
        <dbReference type="ARBA" id="ARBA00008048"/>
    </source>
</evidence>
<sequence>MFVHIILRSLTIERVFVRGLDEEDGLDGLDLFSESQYKVMRMITSHAAAATLHFYHTNTTNHPDATIRLFLQWLRSYKQLFQDKCKRCGKLLRDGLPPTWRDYRTMAAFHFHCKD</sequence>
<dbReference type="EMBL" id="OU015567">
    <property type="protein sequence ID" value="CAG5113833.1"/>
    <property type="molecule type" value="Genomic_DNA"/>
</dbReference>
<comment type="similarity">
    <text evidence="2">Belongs to the Mediator complex subunit 27 family.</text>
</comment>
<dbReference type="Proteomes" id="UP001158576">
    <property type="component" value="Chromosome 2"/>
</dbReference>
<dbReference type="PANTHER" id="PTHR13130:SF4">
    <property type="entry name" value="MEDIATOR OF RNA POLYMERASE II TRANSCRIPTION SUBUNIT 27"/>
    <property type="match status" value="1"/>
</dbReference>
<protein>
    <submittedName>
        <fullName evidence="6">Oidioi.mRNA.OKI2018_I69.chr2.g7923.t1.cds</fullName>
    </submittedName>
</protein>
<name>A0ABN7TE16_OIKDI</name>